<dbReference type="PANTHER" id="PTHR12482">
    <property type="entry name" value="LIPASE ROG1-RELATED-RELATED"/>
    <property type="match status" value="1"/>
</dbReference>
<feature type="domain" description="DUF676" evidence="2">
    <location>
        <begin position="169"/>
        <end position="261"/>
    </location>
</feature>
<accession>A0ABD3QVQ8</accession>
<dbReference type="InterPro" id="IPR007751">
    <property type="entry name" value="DUF676_lipase-like"/>
</dbReference>
<gene>
    <name evidence="3" type="ORF">HJC23_006420</name>
</gene>
<dbReference type="Proteomes" id="UP001516023">
    <property type="component" value="Unassembled WGS sequence"/>
</dbReference>
<sequence>MKTAVSRLAAAAVLSSTSFLAAPFTISRPCHSSTMGLSQSSPAEYGALSAKGPASPDVGTRAAAASSLPLSQQHEPYSPPRSSVHPAAHYIFLVHGWLGNDLEMGYLAESFAKCIAAHAHSQERSQEHVQHPDENESSAKRVKRSSSQISRSTNASFGTLYNTRAPVRIHSVKCNVGKTHDGIKNGGTRLAHEMLDFIRSDLQKLHSTQSQQNQRNRNHDETNIGNHDATDSEDEHVTYSIVGNSLGGLYARYAISLIPRQLSIPLSRNPSITDESPTTTSKTPAAAEASAVETIAPSSTTQSPPPTSSSSSTTAAHHHHSNNQSIHLHPNVFCTTATPHLGVSQHTYLPIPRFAETIIGTGMGTTGRDLFRLNCDKNLSSSSNTLTRRWSSSNSIGDSDKKNSNEDKGESGNEEQVDEEMECIIRNMCLQEKYLTPLRNFRRRIAYANAYRTDFQVPTETAAFLNSESEVEHFVVAARGVRNTDGDGESSDSISGQDGKKGREINLEDSAAVPPFLVAVVRTEQQQPQSLQPLHQSSESGTPANELLKMSQSLDALGWTKVFIDVRNRIPLPGIPKPSWRLLPFPSPLSTMLPTPDTSLDDLIHSRGFDDIPSSSCESESHESTVTKEGTKPITVTSRELVHSTNAGETLHIPLGHTVMVANSKSETYSKLNFQGRPVMDKLAEDMIRMVLQFE</sequence>
<feature type="region of interest" description="Disordered" evidence="1">
    <location>
        <begin position="205"/>
        <end position="236"/>
    </location>
</feature>
<feature type="region of interest" description="Disordered" evidence="1">
    <location>
        <begin position="266"/>
        <end position="324"/>
    </location>
</feature>
<evidence type="ECO:0000313" key="3">
    <source>
        <dbReference type="EMBL" id="KAL3804029.1"/>
    </source>
</evidence>
<feature type="compositionally biased region" description="Low complexity" evidence="1">
    <location>
        <begin position="275"/>
        <end position="315"/>
    </location>
</feature>
<feature type="compositionally biased region" description="Polar residues" evidence="1">
    <location>
        <begin position="381"/>
        <end position="397"/>
    </location>
</feature>
<dbReference type="EMBL" id="JABMIG020000010">
    <property type="protein sequence ID" value="KAL3804029.1"/>
    <property type="molecule type" value="Genomic_DNA"/>
</dbReference>
<feature type="domain" description="DUF676" evidence="2">
    <location>
        <begin position="327"/>
        <end position="452"/>
    </location>
</feature>
<feature type="compositionally biased region" description="Basic and acidic residues" evidence="1">
    <location>
        <begin position="122"/>
        <end position="139"/>
    </location>
</feature>
<feature type="compositionally biased region" description="Basic and acidic residues" evidence="1">
    <location>
        <begin position="398"/>
        <end position="411"/>
    </location>
</feature>
<dbReference type="AlphaFoldDB" id="A0ABD3QVQ8"/>
<dbReference type="PANTHER" id="PTHR12482:SF62">
    <property type="entry name" value="LIPASE ROG1-RELATED"/>
    <property type="match status" value="1"/>
</dbReference>
<reference evidence="3 4" key="1">
    <citation type="journal article" date="2020" name="G3 (Bethesda)">
        <title>Improved Reference Genome for Cyclotella cryptica CCMP332, a Model for Cell Wall Morphogenesis, Salinity Adaptation, and Lipid Production in Diatoms (Bacillariophyta).</title>
        <authorList>
            <person name="Roberts W.R."/>
            <person name="Downey K.M."/>
            <person name="Ruck E.C."/>
            <person name="Traller J.C."/>
            <person name="Alverson A.J."/>
        </authorList>
    </citation>
    <scope>NUCLEOTIDE SEQUENCE [LARGE SCALE GENOMIC DNA]</scope>
    <source>
        <strain evidence="3 4">CCMP332</strain>
    </source>
</reference>
<feature type="region of interest" description="Disordered" evidence="1">
    <location>
        <begin position="44"/>
        <end position="81"/>
    </location>
</feature>
<protein>
    <recommendedName>
        <fullName evidence="2">DUF676 domain-containing protein</fullName>
    </recommendedName>
</protein>
<feature type="region of interest" description="Disordered" evidence="1">
    <location>
        <begin position="122"/>
        <end position="152"/>
    </location>
</feature>
<feature type="region of interest" description="Disordered" evidence="1">
    <location>
        <begin position="482"/>
        <end position="506"/>
    </location>
</feature>
<feature type="region of interest" description="Disordered" evidence="1">
    <location>
        <begin position="381"/>
        <end position="418"/>
    </location>
</feature>
<name>A0ABD3QVQ8_9STRA</name>
<evidence type="ECO:0000259" key="2">
    <source>
        <dbReference type="Pfam" id="PF05057"/>
    </source>
</evidence>
<dbReference type="InterPro" id="IPR044294">
    <property type="entry name" value="Lipase-like"/>
</dbReference>
<evidence type="ECO:0000313" key="4">
    <source>
        <dbReference type="Proteomes" id="UP001516023"/>
    </source>
</evidence>
<evidence type="ECO:0000256" key="1">
    <source>
        <dbReference type="SAM" id="MobiDB-lite"/>
    </source>
</evidence>
<dbReference type="Pfam" id="PF05057">
    <property type="entry name" value="DUF676"/>
    <property type="match status" value="2"/>
</dbReference>
<keyword evidence="4" id="KW-1185">Reference proteome</keyword>
<comment type="caution">
    <text evidence="3">The sequence shown here is derived from an EMBL/GenBank/DDBJ whole genome shotgun (WGS) entry which is preliminary data.</text>
</comment>
<organism evidence="3 4">
    <name type="scientific">Cyclotella cryptica</name>
    <dbReference type="NCBI Taxonomy" id="29204"/>
    <lineage>
        <taxon>Eukaryota</taxon>
        <taxon>Sar</taxon>
        <taxon>Stramenopiles</taxon>
        <taxon>Ochrophyta</taxon>
        <taxon>Bacillariophyta</taxon>
        <taxon>Coscinodiscophyceae</taxon>
        <taxon>Thalassiosirophycidae</taxon>
        <taxon>Stephanodiscales</taxon>
        <taxon>Stephanodiscaceae</taxon>
        <taxon>Cyclotella</taxon>
    </lineage>
</organism>
<proteinExistence type="predicted"/>